<reference evidence="4 5" key="1">
    <citation type="submission" date="2021-07" db="EMBL/GenBank/DDBJ databases">
        <title>The Aristolochia fimbriata genome: insights into angiosperm evolution, floral development and chemical biosynthesis.</title>
        <authorList>
            <person name="Jiao Y."/>
        </authorList>
    </citation>
    <scope>NUCLEOTIDE SEQUENCE [LARGE SCALE GENOMIC DNA]</scope>
    <source>
        <strain evidence="4">IBCAS-2021</strain>
        <tissue evidence="4">Leaf</tissue>
    </source>
</reference>
<evidence type="ECO:0000259" key="3">
    <source>
        <dbReference type="Pfam" id="PF14432"/>
    </source>
</evidence>
<dbReference type="Pfam" id="PF20430">
    <property type="entry name" value="Eplus_motif"/>
    <property type="match status" value="1"/>
</dbReference>
<comment type="caution">
    <text evidence="4">The sequence shown here is derived from an EMBL/GenBank/DDBJ whole genome shotgun (WGS) entry which is preliminary data.</text>
</comment>
<dbReference type="InterPro" id="IPR011990">
    <property type="entry name" value="TPR-like_helical_dom_sf"/>
</dbReference>
<dbReference type="GO" id="GO:0008270">
    <property type="term" value="F:zinc ion binding"/>
    <property type="evidence" value="ECO:0007669"/>
    <property type="project" value="InterPro"/>
</dbReference>
<evidence type="ECO:0000313" key="5">
    <source>
        <dbReference type="Proteomes" id="UP000825729"/>
    </source>
</evidence>
<feature type="domain" description="DYW" evidence="3">
    <location>
        <begin position="970"/>
        <end position="1061"/>
    </location>
</feature>
<sequence length="1061" mass="118650">MSRVLAPTNAYRLYNFQNHLLAAFSALSSSESSLTSARRCSDTRLKFLPSSLLNLQNLIEKYKESIRSVELPVLSPVLGPGESRFVNHAGDSQSDIGKYEKLAHRYKSSCDAFDAQSLHTQLIKNGFLKDVFLCNTLVNILSKAGEMVIAQQVFDGMLEKNTVSWTCLMSGYVQRGMPDEASTLFCSMVREGFEPTHFSYGAALKACQDSGPCRLELGKQIHALISKTGYISDVVVSNALISMYGSCCISSPDIARRTFDEMPTKNSISWNSIISVYSKTGDIFLACELFSEMQKEGCWTGITPNEYTYGSLITATYHSYLLSPCSNLRLLEQMLSQIMKAGVFSDLYVGSAFVSAFARLGLLDLARRIFEQMPNRNAVSLNGLLVGMVQQKRGEEALEIFRESRDLVEQNLDSYVVFLSACAEFTNGKEGRRRGREVHGFLIKSVFSTEKIAISNGLINMYGKCGYVDAACKVFNLMLIKDLISWNSLIAGLDQNGCFEEALECFCNLKRNGFLPSNFALISSLSSSASLGWNRVGMQLHCEGIKLGLDVDVSVSNSLLKLYAESGFMSDCCRVFHLMPEYDLVSWNSMIGALANSEGSILEAVEIFSSMMHGGWCLNRVTFINILVAISSLSFLELGRQIHSLVMKYSLGEDSAVENALLSCYAKCGEMSTCELIFYRMSHRRDEVSWNSMVSGYVQNGLLEKAMDFLWHMMHNGRKMDGFTYATVLSACASIATLGSGMEIHAHGIRACLESDVVVESALVDMYSKCGRIDYASKIFGFMSFKNKFTWNSMISGYARHGHGEKALNVFKEMLEKDKEPDHVTFVGVLSACSHVGLVDQGLKYFDSMVKAYGLFPKLEHYSCMVDLLGRAGELDKMEEFVRMMPMTPNTLIWRTVIAACCRKSRWRWEDVAKIRNLMRGEQVKKEAGCSWATVKDGVHVFVAGDRSHPESDKIYAKLKMLNEKMKTAGYIPQTKFALYDLEVENKEEILSYHSEKLAVAFLLIRTSGIPMRIMKNLRVCGDCHSALGYISKIVSRQIIVRDSNRFHHFEDGKCSCGDYW</sequence>
<dbReference type="Gene3D" id="1.25.40.10">
    <property type="entry name" value="Tetratricopeptide repeat domain"/>
    <property type="match status" value="8"/>
</dbReference>
<feature type="repeat" description="PPR" evidence="2">
    <location>
        <begin position="686"/>
        <end position="720"/>
    </location>
</feature>
<dbReference type="NCBIfam" id="TIGR00756">
    <property type="entry name" value="PPR"/>
    <property type="match status" value="6"/>
</dbReference>
<gene>
    <name evidence="4" type="ORF">H6P81_001340</name>
</gene>
<dbReference type="Pfam" id="PF01535">
    <property type="entry name" value="PPR"/>
    <property type="match status" value="8"/>
</dbReference>
<dbReference type="FunFam" id="1.25.40.10:FF:000243">
    <property type="entry name" value="Pentatricopeptide repeat-containing protein chloroplastic"/>
    <property type="match status" value="1"/>
</dbReference>
<dbReference type="EMBL" id="JAINDJ010000002">
    <property type="protein sequence ID" value="KAG9456832.1"/>
    <property type="molecule type" value="Genomic_DNA"/>
</dbReference>
<dbReference type="GO" id="GO:0009451">
    <property type="term" value="P:RNA modification"/>
    <property type="evidence" value="ECO:0007669"/>
    <property type="project" value="InterPro"/>
</dbReference>
<dbReference type="InterPro" id="IPR002885">
    <property type="entry name" value="PPR_rpt"/>
</dbReference>
<keyword evidence="5" id="KW-1185">Reference proteome</keyword>
<dbReference type="SUPFAM" id="SSF48452">
    <property type="entry name" value="TPR-like"/>
    <property type="match status" value="1"/>
</dbReference>
<dbReference type="Pfam" id="PF14432">
    <property type="entry name" value="DYW_deaminase"/>
    <property type="match status" value="1"/>
</dbReference>
<feature type="repeat" description="PPR" evidence="2">
    <location>
        <begin position="266"/>
        <end position="300"/>
    </location>
</feature>
<feature type="repeat" description="PPR" evidence="2">
    <location>
        <begin position="787"/>
        <end position="821"/>
    </location>
</feature>
<dbReference type="AlphaFoldDB" id="A0AAV7F6Q7"/>
<feature type="repeat" description="PPR" evidence="2">
    <location>
        <begin position="346"/>
        <end position="380"/>
    </location>
</feature>
<feature type="repeat" description="PPR" evidence="2">
    <location>
        <begin position="583"/>
        <end position="618"/>
    </location>
</feature>
<feature type="repeat" description="PPR" evidence="2">
    <location>
        <begin position="482"/>
        <end position="516"/>
    </location>
</feature>
<dbReference type="FunFam" id="1.25.40.10:FF:000683">
    <property type="entry name" value="Pentatricopeptide repeat-containing protein At3g49170, chloroplastic"/>
    <property type="match status" value="1"/>
</dbReference>
<evidence type="ECO:0000313" key="4">
    <source>
        <dbReference type="EMBL" id="KAG9456832.1"/>
    </source>
</evidence>
<dbReference type="GO" id="GO:0003723">
    <property type="term" value="F:RNA binding"/>
    <property type="evidence" value="ECO:0007669"/>
    <property type="project" value="InterPro"/>
</dbReference>
<accession>A0AAV7F6Q7</accession>
<feature type="repeat" description="PPR" evidence="2">
    <location>
        <begin position="161"/>
        <end position="195"/>
    </location>
</feature>
<dbReference type="InterPro" id="IPR046960">
    <property type="entry name" value="PPR_At4g14850-like_plant"/>
</dbReference>
<dbReference type="FunFam" id="1.25.40.10:FF:000381">
    <property type="entry name" value="Pentatricopeptide repeat-containing protein"/>
    <property type="match status" value="2"/>
</dbReference>
<dbReference type="InterPro" id="IPR032867">
    <property type="entry name" value="DYW_dom"/>
</dbReference>
<dbReference type="InterPro" id="IPR046849">
    <property type="entry name" value="E2_motif"/>
</dbReference>
<name>A0AAV7F6Q7_ARIFI</name>
<evidence type="ECO:0000256" key="2">
    <source>
        <dbReference type="PROSITE-ProRule" id="PRU00708"/>
    </source>
</evidence>
<proteinExistence type="predicted"/>
<dbReference type="PROSITE" id="PS51375">
    <property type="entry name" value="PPR"/>
    <property type="match status" value="7"/>
</dbReference>
<dbReference type="FunFam" id="1.25.40.10:FF:000425">
    <property type="entry name" value="Pentatricopeptide repeat-containing protein At3g26540"/>
    <property type="match status" value="1"/>
</dbReference>
<dbReference type="PANTHER" id="PTHR47926:SF390">
    <property type="entry name" value="TETRATRICOPEPTIDE REPEAT-LIKE SUPERFAMILY PROTEIN"/>
    <property type="match status" value="1"/>
</dbReference>
<organism evidence="4 5">
    <name type="scientific">Aristolochia fimbriata</name>
    <name type="common">White veined hardy Dutchman's pipe vine</name>
    <dbReference type="NCBI Taxonomy" id="158543"/>
    <lineage>
        <taxon>Eukaryota</taxon>
        <taxon>Viridiplantae</taxon>
        <taxon>Streptophyta</taxon>
        <taxon>Embryophyta</taxon>
        <taxon>Tracheophyta</taxon>
        <taxon>Spermatophyta</taxon>
        <taxon>Magnoliopsida</taxon>
        <taxon>Magnoliidae</taxon>
        <taxon>Piperales</taxon>
        <taxon>Aristolochiaceae</taxon>
        <taxon>Aristolochia</taxon>
    </lineage>
</organism>
<keyword evidence="1" id="KW-0677">Repeat</keyword>
<dbReference type="Proteomes" id="UP000825729">
    <property type="component" value="Unassembled WGS sequence"/>
</dbReference>
<dbReference type="PANTHER" id="PTHR47926">
    <property type="entry name" value="PENTATRICOPEPTIDE REPEAT-CONTAINING PROTEIN"/>
    <property type="match status" value="1"/>
</dbReference>
<evidence type="ECO:0000256" key="1">
    <source>
        <dbReference type="ARBA" id="ARBA00022737"/>
    </source>
</evidence>
<protein>
    <recommendedName>
        <fullName evidence="3">DYW domain-containing protein</fullName>
    </recommendedName>
</protein>
<dbReference type="Pfam" id="PF13041">
    <property type="entry name" value="PPR_2"/>
    <property type="match status" value="4"/>
</dbReference>